<protein>
    <submittedName>
        <fullName evidence="1">Uncharacterized protein</fullName>
    </submittedName>
</protein>
<dbReference type="EMBL" id="HAEH01014058">
    <property type="protein sequence ID" value="SBR99015.1"/>
    <property type="molecule type" value="Transcribed_RNA"/>
</dbReference>
<reference evidence="1" key="1">
    <citation type="submission" date="2016-05" db="EMBL/GenBank/DDBJ databases">
        <authorList>
            <person name="Lavstsen T."/>
            <person name="Jespersen J.S."/>
        </authorList>
    </citation>
    <scope>NUCLEOTIDE SEQUENCE</scope>
    <source>
        <tissue evidence="1">Brain</tissue>
    </source>
</reference>
<feature type="non-terminal residue" evidence="1">
    <location>
        <position position="96"/>
    </location>
</feature>
<dbReference type="AlphaFoldDB" id="A0A1A8QYY4"/>
<proteinExistence type="predicted"/>
<sequence>TFFLSCFVFSPTRFCEESLPDLDDSAAVYCWDHLCVSVLVRHPKAQGTSLPQEINPCQKPLPFILLKCAACKSLLHHRGVAIHVPPCKLKHKTIMK</sequence>
<evidence type="ECO:0000313" key="1">
    <source>
        <dbReference type="EMBL" id="SBR99015.1"/>
    </source>
</evidence>
<accession>A0A1A8QYY4</accession>
<name>A0A1A8QYY4_9TELE</name>
<feature type="non-terminal residue" evidence="1">
    <location>
        <position position="1"/>
    </location>
</feature>
<gene>
    <name evidence="1" type="primary">Nfu_g_1_001797</name>
</gene>
<organism evidence="1">
    <name type="scientific">Nothobranchius rachovii</name>
    <name type="common">bluefin notho</name>
    <dbReference type="NCBI Taxonomy" id="451742"/>
    <lineage>
        <taxon>Eukaryota</taxon>
        <taxon>Metazoa</taxon>
        <taxon>Chordata</taxon>
        <taxon>Craniata</taxon>
        <taxon>Vertebrata</taxon>
        <taxon>Euteleostomi</taxon>
        <taxon>Actinopterygii</taxon>
        <taxon>Neopterygii</taxon>
        <taxon>Teleostei</taxon>
        <taxon>Neoteleostei</taxon>
        <taxon>Acanthomorphata</taxon>
        <taxon>Ovalentaria</taxon>
        <taxon>Atherinomorphae</taxon>
        <taxon>Cyprinodontiformes</taxon>
        <taxon>Nothobranchiidae</taxon>
        <taxon>Nothobranchius</taxon>
    </lineage>
</organism>
<reference evidence="1" key="2">
    <citation type="submission" date="2016-06" db="EMBL/GenBank/DDBJ databases">
        <title>The genome of a short-lived fish provides insights into sex chromosome evolution and the genetic control of aging.</title>
        <authorList>
            <person name="Reichwald K."/>
            <person name="Felder M."/>
            <person name="Petzold A."/>
            <person name="Koch P."/>
            <person name="Groth M."/>
            <person name="Platzer M."/>
        </authorList>
    </citation>
    <scope>NUCLEOTIDE SEQUENCE</scope>
    <source>
        <tissue evidence="1">Brain</tissue>
    </source>
</reference>